<dbReference type="AlphaFoldDB" id="C1E874"/>
<evidence type="ECO:0000259" key="7">
    <source>
        <dbReference type="Pfam" id="PF01321"/>
    </source>
</evidence>
<evidence type="ECO:0000256" key="4">
    <source>
        <dbReference type="ARBA" id="ARBA00022801"/>
    </source>
</evidence>
<dbReference type="InterPro" id="IPR029149">
    <property type="entry name" value="Creatin/AminoP/Spt16_N"/>
</dbReference>
<dbReference type="InterPro" id="IPR000994">
    <property type="entry name" value="Pept_M24"/>
</dbReference>
<dbReference type="Gene3D" id="3.90.230.10">
    <property type="entry name" value="Creatinase/methionine aminopeptidase superfamily"/>
    <property type="match status" value="1"/>
</dbReference>
<evidence type="ECO:0000259" key="8">
    <source>
        <dbReference type="Pfam" id="PF16188"/>
    </source>
</evidence>
<dbReference type="InterPro" id="IPR036005">
    <property type="entry name" value="Creatinase/aminopeptidase-like"/>
</dbReference>
<dbReference type="Pfam" id="PF01321">
    <property type="entry name" value="Creatinase_N"/>
    <property type="match status" value="1"/>
</dbReference>
<dbReference type="Pfam" id="PF16188">
    <property type="entry name" value="Peptidase_M24_C"/>
    <property type="match status" value="1"/>
</dbReference>
<evidence type="ECO:0000259" key="6">
    <source>
        <dbReference type="Pfam" id="PF00557"/>
    </source>
</evidence>
<dbReference type="OrthoDB" id="9995434at2759"/>
<dbReference type="EMBL" id="CP001327">
    <property type="protein sequence ID" value="ACO64464.1"/>
    <property type="molecule type" value="Genomic_DNA"/>
</dbReference>
<gene>
    <name evidence="9" type="ORF">MICPUN_59272</name>
</gene>
<evidence type="ECO:0000313" key="9">
    <source>
        <dbReference type="EMBL" id="ACO64464.1"/>
    </source>
</evidence>
<evidence type="ECO:0000256" key="5">
    <source>
        <dbReference type="ARBA" id="ARBA00023211"/>
    </source>
</evidence>
<dbReference type="SUPFAM" id="SSF55920">
    <property type="entry name" value="Creatinase/aminopeptidase"/>
    <property type="match status" value="1"/>
</dbReference>
<dbReference type="MEROPS" id="M24.009"/>
<evidence type="ECO:0000313" key="10">
    <source>
        <dbReference type="Proteomes" id="UP000002009"/>
    </source>
</evidence>
<comment type="cofactor">
    <cofactor evidence="1">
        <name>Mn(2+)</name>
        <dbReference type="ChEBI" id="CHEBI:29035"/>
    </cofactor>
</comment>
<dbReference type="FunFam" id="3.40.350.10:FF:000003">
    <property type="entry name" value="Xaa-pro aminopeptidase P"/>
    <property type="match status" value="1"/>
</dbReference>
<name>C1E874_MICCC</name>
<dbReference type="OMA" id="EPGMILS"/>
<dbReference type="KEGG" id="mis:MICPUN_59272"/>
<reference evidence="9 10" key="1">
    <citation type="journal article" date="2009" name="Science">
        <title>Green evolution and dynamic adaptations revealed by genomes of the marine picoeukaryotes Micromonas.</title>
        <authorList>
            <person name="Worden A.Z."/>
            <person name="Lee J.H."/>
            <person name="Mock T."/>
            <person name="Rouze P."/>
            <person name="Simmons M.P."/>
            <person name="Aerts A.L."/>
            <person name="Allen A.E."/>
            <person name="Cuvelier M.L."/>
            <person name="Derelle E."/>
            <person name="Everett M.V."/>
            <person name="Foulon E."/>
            <person name="Grimwood J."/>
            <person name="Gundlach H."/>
            <person name="Henrissat B."/>
            <person name="Napoli C."/>
            <person name="McDonald S.M."/>
            <person name="Parker M.S."/>
            <person name="Rombauts S."/>
            <person name="Salamov A."/>
            <person name="Von Dassow P."/>
            <person name="Badger J.H."/>
            <person name="Coutinho P.M."/>
            <person name="Demir E."/>
            <person name="Dubchak I."/>
            <person name="Gentemann C."/>
            <person name="Eikrem W."/>
            <person name="Gready J.E."/>
            <person name="John U."/>
            <person name="Lanier W."/>
            <person name="Lindquist E.A."/>
            <person name="Lucas S."/>
            <person name="Mayer K.F."/>
            <person name="Moreau H."/>
            <person name="Not F."/>
            <person name="Otillar R."/>
            <person name="Panaud O."/>
            <person name="Pangilinan J."/>
            <person name="Paulsen I."/>
            <person name="Piegu B."/>
            <person name="Poliakov A."/>
            <person name="Robbens S."/>
            <person name="Schmutz J."/>
            <person name="Toulza E."/>
            <person name="Wyss T."/>
            <person name="Zelensky A."/>
            <person name="Zhou K."/>
            <person name="Armbrust E.V."/>
            <person name="Bhattacharya D."/>
            <person name="Goodenough U.W."/>
            <person name="Van de Peer Y."/>
            <person name="Grigoriev I.V."/>
        </authorList>
    </citation>
    <scope>NUCLEOTIDE SEQUENCE [LARGE SCALE GENOMIC DNA]</scope>
    <source>
        <strain evidence="10">RCC299 / NOUM17</strain>
    </source>
</reference>
<organism evidence="9 10">
    <name type="scientific">Micromonas commoda (strain RCC299 / NOUM17 / CCMP2709)</name>
    <name type="common">Picoplanktonic green alga</name>
    <dbReference type="NCBI Taxonomy" id="296587"/>
    <lineage>
        <taxon>Eukaryota</taxon>
        <taxon>Viridiplantae</taxon>
        <taxon>Chlorophyta</taxon>
        <taxon>Mamiellophyceae</taxon>
        <taxon>Mamiellales</taxon>
        <taxon>Mamiellaceae</taxon>
        <taxon>Micromonas</taxon>
    </lineage>
</organism>
<proteinExistence type="inferred from homology"/>
<dbReference type="CDD" id="cd01085">
    <property type="entry name" value="APP"/>
    <property type="match status" value="1"/>
</dbReference>
<evidence type="ECO:0000256" key="1">
    <source>
        <dbReference type="ARBA" id="ARBA00001936"/>
    </source>
</evidence>
<dbReference type="SUPFAM" id="SSF53092">
    <property type="entry name" value="Creatinase/prolidase N-terminal domain"/>
    <property type="match status" value="1"/>
</dbReference>
<dbReference type="InterPro" id="IPR050422">
    <property type="entry name" value="X-Pro_aminopeptidase_P"/>
</dbReference>
<dbReference type="InterPro" id="IPR032416">
    <property type="entry name" value="Peptidase_M24_C"/>
</dbReference>
<dbReference type="Pfam" id="PF00557">
    <property type="entry name" value="Peptidase_M24"/>
    <property type="match status" value="1"/>
</dbReference>
<keyword evidence="10" id="KW-1185">Reference proteome</keyword>
<sequence length="627" mass="67974">MAPDPKLVAMRAAMKAAGVDAFIVPSQDPHFSEYVPTCFERRMFISGFTGSAGTALVTHDEALLWTDGRYFLQAEQELGPEWTLMRGGQPGVPEPSKWLADKMAKGSKVGVDPAVHSLSEARALRSALEAAGSALVTLDVNPVDTVWDADRPAFPTAPLRVHKAEFSGKSVADKVDFIRAKLDENKSDVLVVSPLDEVAWLFNVRGGDLDYNPVTLGYGLVSKDEACLYVDLGKVTNEVRAHLDEAGVVVKPYDDCAGDMRAAAAAGKTLWIDADKVSVALVEAAEEAAAAAGPAEKKAKTENDDAKKTIKEGVSPIPLAKAVKNEAELAGMLEAHLRDGVAMASFWCWLDEQAAQGKEWDEYEIGEWVSKFRAEQPGFSEESFATIAGEGPHGAIIHYRASVESARKVGQNSLLLCDSGGQYDCGTTDVTRTHHLGTPTDHQKNAYTRVLQGHIGLTTAVFPQDTSGFVLDAFARRHLWEAGLDYRHGTGHGVGAALNVHEGPQSISPRFGNMTGLVPGMILSNEPGYYEDGGFGIRIENLLVVREAKTSHNFGDKKYLTFDYLTHIPIQKKLIDFSLMSGAEVAWLNQYHAVVWEKVSPRVTDEKVKAWLKEACAPVTVKTVVIG</sequence>
<dbReference type="FunCoup" id="C1E874">
    <property type="interactions" value="1995"/>
</dbReference>
<dbReference type="Gene3D" id="3.40.350.10">
    <property type="entry name" value="Creatinase/prolidase N-terminal domain"/>
    <property type="match status" value="2"/>
</dbReference>
<dbReference type="GO" id="GO:0046872">
    <property type="term" value="F:metal ion binding"/>
    <property type="evidence" value="ECO:0007669"/>
    <property type="project" value="UniProtKB-KW"/>
</dbReference>
<dbReference type="PANTHER" id="PTHR43763">
    <property type="entry name" value="XAA-PRO AMINOPEPTIDASE 1"/>
    <property type="match status" value="1"/>
</dbReference>
<keyword evidence="3" id="KW-0479">Metal-binding</keyword>
<dbReference type="PANTHER" id="PTHR43763:SF6">
    <property type="entry name" value="XAA-PRO AMINOPEPTIDASE 1"/>
    <property type="match status" value="1"/>
</dbReference>
<feature type="domain" description="Peptidase M24 C-terminal" evidence="8">
    <location>
        <begin position="558"/>
        <end position="619"/>
    </location>
</feature>
<evidence type="ECO:0000256" key="3">
    <source>
        <dbReference type="ARBA" id="ARBA00022723"/>
    </source>
</evidence>
<dbReference type="GO" id="GO:0005737">
    <property type="term" value="C:cytoplasm"/>
    <property type="evidence" value="ECO:0007669"/>
    <property type="project" value="UniProtKB-ARBA"/>
</dbReference>
<dbReference type="GO" id="GO:0070006">
    <property type="term" value="F:metalloaminopeptidase activity"/>
    <property type="evidence" value="ECO:0007669"/>
    <property type="project" value="InterPro"/>
</dbReference>
<dbReference type="FunFam" id="3.90.230.10:FF:000007">
    <property type="entry name" value="Xaa-Pro aminopeptidase P"/>
    <property type="match status" value="1"/>
</dbReference>
<accession>C1E874</accession>
<evidence type="ECO:0000256" key="2">
    <source>
        <dbReference type="ARBA" id="ARBA00008766"/>
    </source>
</evidence>
<protein>
    <submittedName>
        <fullName evidence="9">Peptidase</fullName>
    </submittedName>
</protein>
<dbReference type="InterPro" id="IPR033740">
    <property type="entry name" value="Pept_M24B"/>
</dbReference>
<dbReference type="InParanoid" id="C1E874"/>
<dbReference type="Proteomes" id="UP000002009">
    <property type="component" value="Chromosome 6"/>
</dbReference>
<dbReference type="STRING" id="296587.C1E874"/>
<keyword evidence="5" id="KW-0464">Manganese</keyword>
<feature type="domain" description="Creatinase N-terminal" evidence="7">
    <location>
        <begin position="9"/>
        <end position="131"/>
    </location>
</feature>
<dbReference type="RefSeq" id="XP_002503206.1">
    <property type="nucleotide sequence ID" value="XM_002503160.1"/>
</dbReference>
<keyword evidence="4" id="KW-0378">Hydrolase</keyword>
<comment type="similarity">
    <text evidence="2">Belongs to the peptidase M24B family.</text>
</comment>
<dbReference type="eggNOG" id="KOG2413">
    <property type="taxonomic scope" value="Eukaryota"/>
</dbReference>
<dbReference type="Pfam" id="PF16189">
    <property type="entry name" value="Creatinase_N_2"/>
    <property type="match status" value="1"/>
</dbReference>
<dbReference type="GeneID" id="8244132"/>
<dbReference type="InterPro" id="IPR000587">
    <property type="entry name" value="Creatinase_N"/>
</dbReference>
<feature type="domain" description="Peptidase M24" evidence="6">
    <location>
        <begin position="331"/>
        <end position="547"/>
    </location>
</feature>